<feature type="transmembrane region" description="Helical" evidence="19">
    <location>
        <begin position="334"/>
        <end position="356"/>
    </location>
</feature>
<dbReference type="RefSeq" id="WP_211277559.1">
    <property type="nucleotide sequence ID" value="NZ_CP024870.1"/>
</dbReference>
<sequence>MKNIDSNQETQDLRTPKEKHSINHFKTAEGKRSFMTRLWSTIVMLILLVLYISAGAVYTYKQDLPLIEIAAYASYLGTFFIIIFATIEMNKATGFKKWWQHLIINCLVLLAFLYPITTNLYQFHFYLHFGRTLNTIAQPWIFVLIVILISFVFICLGILDKNIGLQKALINYLMMLVLVIGFKGFTITSLSLFGSPPYETRLSFNTIVWIWLMIIFGDTFAYIGGMAWGKTKLAPKISPKKTWEGAAFGLSIAFVGGLAYALTFYFAASSFAPFTKPINDWASKSGDVYPILIYVLFSLLFPIIGMFGDLLYSWVKRTCQIKDFSKIIPGHGGVLDRLDSIIFSWAILFLIVAILIW</sequence>
<keyword evidence="15 19" id="KW-0472">Membrane</keyword>
<feature type="transmembrane region" description="Helical" evidence="19">
    <location>
        <begin position="66"/>
        <end position="87"/>
    </location>
</feature>
<reference evidence="20 21" key="1">
    <citation type="submission" date="2017-11" db="EMBL/GenBank/DDBJ databases">
        <title>Complete genome sequence of Spiroplasma clarkii CN-5 (DSM 19994).</title>
        <authorList>
            <person name="Tsai Y.-M."/>
            <person name="Chang A."/>
            <person name="Lo W.-S."/>
            <person name="Kuo C.-H."/>
        </authorList>
    </citation>
    <scope>NUCLEOTIDE SEQUENCE [LARGE SCALE GENOMIC DNA]</scope>
    <source>
        <strain evidence="20 21">CN-5</strain>
    </source>
</reference>
<evidence type="ECO:0000256" key="18">
    <source>
        <dbReference type="RuleBase" id="RU003938"/>
    </source>
</evidence>
<dbReference type="Pfam" id="PF01148">
    <property type="entry name" value="CTP_transf_1"/>
    <property type="match status" value="1"/>
</dbReference>
<feature type="transmembrane region" description="Helical" evidence="19">
    <location>
        <begin position="206"/>
        <end position="225"/>
    </location>
</feature>
<feature type="transmembrane region" description="Helical" evidence="19">
    <location>
        <begin position="38"/>
        <end position="60"/>
    </location>
</feature>
<proteinExistence type="inferred from homology"/>
<comment type="pathway">
    <text evidence="3 18">Phospholipid metabolism; CDP-diacylglycerol biosynthesis; CDP-diacylglycerol from sn-glycerol 3-phosphate: step 3/3.</text>
</comment>
<evidence type="ECO:0000256" key="19">
    <source>
        <dbReference type="SAM" id="Phobius"/>
    </source>
</evidence>
<evidence type="ECO:0000256" key="2">
    <source>
        <dbReference type="ARBA" id="ARBA00004651"/>
    </source>
</evidence>
<keyword evidence="21" id="KW-1185">Reference proteome</keyword>
<dbReference type="GO" id="GO:0016024">
    <property type="term" value="P:CDP-diacylglycerol biosynthetic process"/>
    <property type="evidence" value="ECO:0007669"/>
    <property type="project" value="UniProtKB-UniPathway"/>
</dbReference>
<evidence type="ECO:0000256" key="10">
    <source>
        <dbReference type="ARBA" id="ARBA00022679"/>
    </source>
</evidence>
<dbReference type="PANTHER" id="PTHR46382:SF1">
    <property type="entry name" value="PHOSPHATIDATE CYTIDYLYLTRANSFERASE"/>
    <property type="match status" value="1"/>
</dbReference>
<accession>A0A2K8KGP1</accession>
<evidence type="ECO:0000256" key="14">
    <source>
        <dbReference type="ARBA" id="ARBA00023098"/>
    </source>
</evidence>
<evidence type="ECO:0000256" key="3">
    <source>
        <dbReference type="ARBA" id="ARBA00005119"/>
    </source>
</evidence>
<keyword evidence="13 19" id="KW-1133">Transmembrane helix</keyword>
<comment type="pathway">
    <text evidence="4">Lipid metabolism.</text>
</comment>
<evidence type="ECO:0000256" key="5">
    <source>
        <dbReference type="ARBA" id="ARBA00010185"/>
    </source>
</evidence>
<dbReference type="GO" id="GO:0004605">
    <property type="term" value="F:phosphatidate cytidylyltransferase activity"/>
    <property type="evidence" value="ECO:0007669"/>
    <property type="project" value="UniProtKB-EC"/>
</dbReference>
<evidence type="ECO:0000256" key="8">
    <source>
        <dbReference type="ARBA" id="ARBA00022475"/>
    </source>
</evidence>
<dbReference type="UniPathway" id="UPA00557">
    <property type="reaction ID" value="UER00614"/>
</dbReference>
<dbReference type="GO" id="GO:0005886">
    <property type="term" value="C:plasma membrane"/>
    <property type="evidence" value="ECO:0007669"/>
    <property type="project" value="UniProtKB-SubCell"/>
</dbReference>
<dbReference type="PROSITE" id="PS01315">
    <property type="entry name" value="CDS"/>
    <property type="match status" value="1"/>
</dbReference>
<evidence type="ECO:0000256" key="13">
    <source>
        <dbReference type="ARBA" id="ARBA00022989"/>
    </source>
</evidence>
<dbReference type="PANTHER" id="PTHR46382">
    <property type="entry name" value="PHOSPHATIDATE CYTIDYLYLTRANSFERASE"/>
    <property type="match status" value="1"/>
</dbReference>
<dbReference type="InterPro" id="IPR000374">
    <property type="entry name" value="PC_trans"/>
</dbReference>
<protein>
    <recommendedName>
        <fullName evidence="7 18">Phosphatidate cytidylyltransferase</fullName>
        <ecNumber evidence="6 18">2.7.7.41</ecNumber>
    </recommendedName>
</protein>
<evidence type="ECO:0000256" key="7">
    <source>
        <dbReference type="ARBA" id="ARBA00019373"/>
    </source>
</evidence>
<comment type="catalytic activity">
    <reaction evidence="1 18">
        <text>a 1,2-diacyl-sn-glycero-3-phosphate + CTP + H(+) = a CDP-1,2-diacyl-sn-glycerol + diphosphate</text>
        <dbReference type="Rhea" id="RHEA:16229"/>
        <dbReference type="ChEBI" id="CHEBI:15378"/>
        <dbReference type="ChEBI" id="CHEBI:33019"/>
        <dbReference type="ChEBI" id="CHEBI:37563"/>
        <dbReference type="ChEBI" id="CHEBI:58332"/>
        <dbReference type="ChEBI" id="CHEBI:58608"/>
        <dbReference type="EC" id="2.7.7.41"/>
    </reaction>
</comment>
<organism evidence="20 21">
    <name type="scientific">Spiroplasma clarkii</name>
    <dbReference type="NCBI Taxonomy" id="2139"/>
    <lineage>
        <taxon>Bacteria</taxon>
        <taxon>Bacillati</taxon>
        <taxon>Mycoplasmatota</taxon>
        <taxon>Mollicutes</taxon>
        <taxon>Entomoplasmatales</taxon>
        <taxon>Spiroplasmataceae</taxon>
        <taxon>Spiroplasma</taxon>
    </lineage>
</organism>
<feature type="transmembrane region" description="Helical" evidence="19">
    <location>
        <begin position="246"/>
        <end position="268"/>
    </location>
</feature>
<keyword evidence="16" id="KW-0594">Phospholipid biosynthesis</keyword>
<evidence type="ECO:0000256" key="4">
    <source>
        <dbReference type="ARBA" id="ARBA00005189"/>
    </source>
</evidence>
<feature type="transmembrane region" description="Helical" evidence="19">
    <location>
        <begin position="137"/>
        <end position="159"/>
    </location>
</feature>
<keyword evidence="9" id="KW-0444">Lipid biosynthesis</keyword>
<comment type="subcellular location">
    <subcellularLocation>
        <location evidence="2">Cell membrane</location>
        <topology evidence="2">Multi-pass membrane protein</topology>
    </subcellularLocation>
</comment>
<feature type="transmembrane region" description="Helical" evidence="19">
    <location>
        <begin position="288"/>
        <end position="313"/>
    </location>
</feature>
<evidence type="ECO:0000256" key="15">
    <source>
        <dbReference type="ARBA" id="ARBA00023136"/>
    </source>
</evidence>
<name>A0A2K8KGP1_9MOLU</name>
<dbReference type="EMBL" id="CP024870">
    <property type="protein sequence ID" value="ATX70863.1"/>
    <property type="molecule type" value="Genomic_DNA"/>
</dbReference>
<feature type="transmembrane region" description="Helical" evidence="19">
    <location>
        <begin position="99"/>
        <end position="117"/>
    </location>
</feature>
<evidence type="ECO:0000256" key="1">
    <source>
        <dbReference type="ARBA" id="ARBA00001698"/>
    </source>
</evidence>
<evidence type="ECO:0000256" key="12">
    <source>
        <dbReference type="ARBA" id="ARBA00022695"/>
    </source>
</evidence>
<keyword evidence="14" id="KW-0443">Lipid metabolism</keyword>
<evidence type="ECO:0000256" key="17">
    <source>
        <dbReference type="ARBA" id="ARBA00023264"/>
    </source>
</evidence>
<evidence type="ECO:0000256" key="11">
    <source>
        <dbReference type="ARBA" id="ARBA00022692"/>
    </source>
</evidence>
<evidence type="ECO:0000313" key="21">
    <source>
        <dbReference type="Proteomes" id="UP000231179"/>
    </source>
</evidence>
<keyword evidence="11 18" id="KW-0812">Transmembrane</keyword>
<dbReference type="AlphaFoldDB" id="A0A2K8KGP1"/>
<evidence type="ECO:0000256" key="6">
    <source>
        <dbReference type="ARBA" id="ARBA00012487"/>
    </source>
</evidence>
<dbReference type="Proteomes" id="UP000231179">
    <property type="component" value="Chromosome"/>
</dbReference>
<dbReference type="EC" id="2.7.7.41" evidence="6 18"/>
<evidence type="ECO:0000256" key="9">
    <source>
        <dbReference type="ARBA" id="ARBA00022516"/>
    </source>
</evidence>
<evidence type="ECO:0000313" key="20">
    <source>
        <dbReference type="EMBL" id="ATX70863.1"/>
    </source>
</evidence>
<feature type="transmembrane region" description="Helical" evidence="19">
    <location>
        <begin position="171"/>
        <end position="194"/>
    </location>
</feature>
<keyword evidence="8" id="KW-1003">Cell membrane</keyword>
<gene>
    <name evidence="20" type="primary">cdsA</name>
    <name evidence="20" type="ORF">SCLAR_v1c05440</name>
</gene>
<keyword evidence="12 18" id="KW-0548">Nucleotidyltransferase</keyword>
<comment type="similarity">
    <text evidence="5 18">Belongs to the CDS family.</text>
</comment>
<keyword evidence="10 18" id="KW-0808">Transferase</keyword>
<evidence type="ECO:0000256" key="16">
    <source>
        <dbReference type="ARBA" id="ARBA00023209"/>
    </source>
</evidence>
<keyword evidence="17" id="KW-1208">Phospholipid metabolism</keyword>